<dbReference type="OrthoDB" id="6382074at2759"/>
<accession>A0A164P7H4</accession>
<comment type="caution">
    <text evidence="1">The sequence shown here is derived from an EMBL/GenBank/DDBJ whole genome shotgun (WGS) entry which is preliminary data.</text>
</comment>
<proteinExistence type="predicted"/>
<gene>
    <name evidence="1" type="ORF">APZ42_029921</name>
</gene>
<dbReference type="EMBL" id="LRGB01002674">
    <property type="protein sequence ID" value="KZS06589.1"/>
    <property type="molecule type" value="Genomic_DNA"/>
</dbReference>
<dbReference type="AlphaFoldDB" id="A0A164P7H4"/>
<name>A0A164P7H4_9CRUS</name>
<organism evidence="1 2">
    <name type="scientific">Daphnia magna</name>
    <dbReference type="NCBI Taxonomy" id="35525"/>
    <lineage>
        <taxon>Eukaryota</taxon>
        <taxon>Metazoa</taxon>
        <taxon>Ecdysozoa</taxon>
        <taxon>Arthropoda</taxon>
        <taxon>Crustacea</taxon>
        <taxon>Branchiopoda</taxon>
        <taxon>Diplostraca</taxon>
        <taxon>Cladocera</taxon>
        <taxon>Anomopoda</taxon>
        <taxon>Daphniidae</taxon>
        <taxon>Daphnia</taxon>
    </lineage>
</organism>
<keyword evidence="2" id="KW-1185">Reference proteome</keyword>
<reference evidence="1 2" key="1">
    <citation type="submission" date="2016-03" db="EMBL/GenBank/DDBJ databases">
        <title>EvidentialGene: Evidence-directed Construction of Genes on Genomes.</title>
        <authorList>
            <person name="Gilbert D.G."/>
            <person name="Choi J.-H."/>
            <person name="Mockaitis K."/>
            <person name="Colbourne J."/>
            <person name="Pfrender M."/>
        </authorList>
    </citation>
    <scope>NUCLEOTIDE SEQUENCE [LARGE SCALE GENOMIC DNA]</scope>
    <source>
        <strain evidence="1 2">Xinb3</strain>
        <tissue evidence="1">Complete organism</tissue>
    </source>
</reference>
<protein>
    <submittedName>
        <fullName evidence="1">Uncharacterized protein</fullName>
    </submittedName>
</protein>
<dbReference type="STRING" id="35525.A0A164P7H4"/>
<evidence type="ECO:0000313" key="2">
    <source>
        <dbReference type="Proteomes" id="UP000076858"/>
    </source>
</evidence>
<dbReference type="Proteomes" id="UP000076858">
    <property type="component" value="Unassembled WGS sequence"/>
</dbReference>
<evidence type="ECO:0000313" key="1">
    <source>
        <dbReference type="EMBL" id="KZS06589.1"/>
    </source>
</evidence>
<dbReference type="PANTHER" id="PTHR47501">
    <property type="entry name" value="TRANSPOSASE-RELATED"/>
    <property type="match status" value="1"/>
</dbReference>
<sequence length="140" mass="16236">MVCFKKPGFQKLMSSLAPNLKLRSRTFFTKLLEEKFSERQLQPKEAFFDCSDAATTIDAWTARRRSYLGQTIHRYDKNILKRKSACLAARRIIGHHTYNVSAKLIESIHGEYHVKDMKIYNSSKTKRKRTCCTSISGNIK</sequence>